<protein>
    <recommendedName>
        <fullName evidence="2">Phage protein</fullName>
    </recommendedName>
</protein>
<evidence type="ECO:0008006" key="2">
    <source>
        <dbReference type="Google" id="ProtNLM"/>
    </source>
</evidence>
<organism evidence="1">
    <name type="scientific">Staphylococcus phage HS12</name>
    <dbReference type="NCBI Taxonomy" id="3056402"/>
    <lineage>
        <taxon>Viruses</taxon>
    </lineage>
</organism>
<proteinExistence type="predicted"/>
<accession>A0AA49X2N5</accession>
<reference evidence="1" key="1">
    <citation type="submission" date="2023-04" db="EMBL/GenBank/DDBJ databases">
        <title>The human skin virome in hidradenitis suppurativa patients.</title>
        <authorList>
            <person name="Jansen D."/>
        </authorList>
    </citation>
    <scope>NUCLEOTIDE SEQUENCE</scope>
    <source>
        <strain evidence="1">VC3_JansenPhageI</strain>
    </source>
</reference>
<name>A0AA49X2N5_9VIRU</name>
<dbReference type="EMBL" id="OQ890318">
    <property type="protein sequence ID" value="WLJ25886.1"/>
    <property type="molecule type" value="Genomic_DNA"/>
</dbReference>
<evidence type="ECO:0000313" key="1">
    <source>
        <dbReference type="EMBL" id="WLJ25886.1"/>
    </source>
</evidence>
<sequence>MKNTLNDLNNHLFAQLERLGDEDLKGEELKEELNRSKAVSDVAKNIVSNGNLILQAQKFQDNRLDANATLPKMLDE</sequence>